<dbReference type="EMBL" id="HBIO01004260">
    <property type="protein sequence ID" value="CAE0458088.1"/>
    <property type="molecule type" value="Transcribed_RNA"/>
</dbReference>
<keyword evidence="1" id="KW-0732">Signal</keyword>
<proteinExistence type="predicted"/>
<feature type="signal peptide" evidence="1">
    <location>
        <begin position="1"/>
        <end position="17"/>
    </location>
</feature>
<evidence type="ECO:0000313" key="2">
    <source>
        <dbReference type="EMBL" id="CAE0458088.1"/>
    </source>
</evidence>
<evidence type="ECO:0000256" key="1">
    <source>
        <dbReference type="SAM" id="SignalP"/>
    </source>
</evidence>
<reference evidence="2" key="1">
    <citation type="submission" date="2021-01" db="EMBL/GenBank/DDBJ databases">
        <authorList>
            <person name="Corre E."/>
            <person name="Pelletier E."/>
            <person name="Niang G."/>
            <person name="Scheremetjew M."/>
            <person name="Finn R."/>
            <person name="Kale V."/>
            <person name="Holt S."/>
            <person name="Cochrane G."/>
            <person name="Meng A."/>
            <person name="Brown T."/>
            <person name="Cohen L."/>
        </authorList>
    </citation>
    <scope>NUCLEOTIDE SEQUENCE</scope>
    <source>
        <strain evidence="2">MM31A-1</strain>
    </source>
</reference>
<organism evidence="2">
    <name type="scientific">Chaetoceros debilis</name>
    <dbReference type="NCBI Taxonomy" id="122233"/>
    <lineage>
        <taxon>Eukaryota</taxon>
        <taxon>Sar</taxon>
        <taxon>Stramenopiles</taxon>
        <taxon>Ochrophyta</taxon>
        <taxon>Bacillariophyta</taxon>
        <taxon>Coscinodiscophyceae</taxon>
        <taxon>Chaetocerotophycidae</taxon>
        <taxon>Chaetocerotales</taxon>
        <taxon>Chaetocerotaceae</taxon>
        <taxon>Chaetoceros</taxon>
    </lineage>
</organism>
<feature type="chain" id="PRO_5031027282" evidence="1">
    <location>
        <begin position="18"/>
        <end position="173"/>
    </location>
</feature>
<dbReference type="AlphaFoldDB" id="A0A7S3PWM1"/>
<protein>
    <submittedName>
        <fullName evidence="2">Uncharacterized protein</fullName>
    </submittedName>
</protein>
<name>A0A7S3PWM1_9STRA</name>
<accession>A0A7S3PWM1</accession>
<gene>
    <name evidence="2" type="ORF">CDEB00056_LOCUS2929</name>
</gene>
<sequence length="173" mass="19175">MSFHLSLFLMLTVAILALEDIDAGDMTFPAVIPEELQDFYSLNGAYTFRWDKLIRKDAYLEGEAEKSLWPTGNVWNEDDINEAVKAVEAKTFKGSYGVDEVNTVRESLLQGVAMEGKSVLVIGSSHPRIEAICSSLGAKLVSTIEYGEIISNHPQIKTETPSTIRKQYLEGSL</sequence>